<evidence type="ECO:0000313" key="1">
    <source>
        <dbReference type="EMBL" id="OIT33575.1"/>
    </source>
</evidence>
<organism evidence="1 2">
    <name type="scientific">Nicotiana attenuata</name>
    <name type="common">Coyote tobacco</name>
    <dbReference type="NCBI Taxonomy" id="49451"/>
    <lineage>
        <taxon>Eukaryota</taxon>
        <taxon>Viridiplantae</taxon>
        <taxon>Streptophyta</taxon>
        <taxon>Embryophyta</taxon>
        <taxon>Tracheophyta</taxon>
        <taxon>Spermatophyta</taxon>
        <taxon>Magnoliopsida</taxon>
        <taxon>eudicotyledons</taxon>
        <taxon>Gunneridae</taxon>
        <taxon>Pentapetalae</taxon>
        <taxon>asterids</taxon>
        <taxon>lamiids</taxon>
        <taxon>Solanales</taxon>
        <taxon>Solanaceae</taxon>
        <taxon>Nicotianoideae</taxon>
        <taxon>Nicotianeae</taxon>
        <taxon>Nicotiana</taxon>
    </lineage>
</organism>
<evidence type="ECO:0000313" key="2">
    <source>
        <dbReference type="Proteomes" id="UP000187609"/>
    </source>
</evidence>
<accession>A0A314KWN1</accession>
<reference evidence="1" key="1">
    <citation type="submission" date="2016-11" db="EMBL/GenBank/DDBJ databases">
        <title>The genome of Nicotiana attenuata.</title>
        <authorList>
            <person name="Xu S."/>
            <person name="Brockmoeller T."/>
            <person name="Gaquerel E."/>
            <person name="Navarro A."/>
            <person name="Kuhl H."/>
            <person name="Gase K."/>
            <person name="Ling Z."/>
            <person name="Zhou W."/>
            <person name="Kreitzer C."/>
            <person name="Stanke M."/>
            <person name="Tang H."/>
            <person name="Lyons E."/>
            <person name="Pandey P."/>
            <person name="Pandey S.P."/>
            <person name="Timmermann B."/>
            <person name="Baldwin I.T."/>
        </authorList>
    </citation>
    <scope>NUCLEOTIDE SEQUENCE [LARGE SCALE GENOMIC DNA]</scope>
    <source>
        <strain evidence="1">UT</strain>
    </source>
</reference>
<keyword evidence="2" id="KW-1185">Reference proteome</keyword>
<dbReference type="Gramene" id="OIT33575">
    <property type="protein sequence ID" value="OIT33575"/>
    <property type="gene ID" value="A4A49_58230"/>
</dbReference>
<proteinExistence type="predicted"/>
<dbReference type="AlphaFoldDB" id="A0A314KWN1"/>
<dbReference type="Proteomes" id="UP000187609">
    <property type="component" value="Unassembled WGS sequence"/>
</dbReference>
<dbReference type="EMBL" id="MJEQ01000855">
    <property type="protein sequence ID" value="OIT33575.1"/>
    <property type="molecule type" value="Genomic_DNA"/>
</dbReference>
<gene>
    <name evidence="1" type="ORF">A4A49_58230</name>
</gene>
<protein>
    <submittedName>
        <fullName evidence="1">Uncharacterized protein</fullName>
    </submittedName>
</protein>
<comment type="caution">
    <text evidence="1">The sequence shown here is derived from an EMBL/GenBank/DDBJ whole genome shotgun (WGS) entry which is preliminary data.</text>
</comment>
<name>A0A314KWN1_NICAT</name>
<sequence>MNARGWIEDEFYPWFGVDVPSSYIKRDYVFLPKSIFGYLPPISIKTMLRYNGKEWAVTSTSGVRRRLVNNLKKGGVLLLELAQATSGAVVFSVEVLGQTNV</sequence>
<dbReference type="SMR" id="A0A314KWN1"/>